<dbReference type="EMBL" id="BAMD01000029">
    <property type="protein sequence ID" value="GAF03740.1"/>
    <property type="molecule type" value="Genomic_DNA"/>
</dbReference>
<gene>
    <name evidence="7" type="ORF">JCM21142_62421</name>
</gene>
<dbReference type="InterPro" id="IPR010280">
    <property type="entry name" value="U5_MeTrfase_fam"/>
</dbReference>
<dbReference type="Gene3D" id="2.40.50.140">
    <property type="entry name" value="Nucleic acid-binding proteins"/>
    <property type="match status" value="1"/>
</dbReference>
<dbReference type="InterPro" id="IPR030391">
    <property type="entry name" value="MeTrfase_TrmA_CS"/>
</dbReference>
<dbReference type="InterPro" id="IPR030390">
    <property type="entry name" value="MeTrfase_TrmA_AS"/>
</dbReference>
<feature type="binding site" evidence="4">
    <location>
        <position position="398"/>
    </location>
    <ligand>
        <name>S-adenosyl-L-methionine</name>
        <dbReference type="ChEBI" id="CHEBI:59789"/>
    </ligand>
</feature>
<dbReference type="InterPro" id="IPR002792">
    <property type="entry name" value="TRAM_dom"/>
</dbReference>
<sequence length="516" mass="59354">MMVFFLSLLPDRMVYVSYTSILSQKNNNQGFTTIKPGYFNACIKINIVGRSRKRKPLFEQVEIIDVAAEGKALAKIEDKILFVQNAVPGDIVDVQVNKKRKSFYEGYVTQYHKLSDIRVEPFCSHFGTCGGCKWQALPYTEQLKYKQREVANNLQRIGKIDLPEVMPIIASQKDRYYRNKLEYTFSNKRWVEEHEMDIAQESTERYGLGFHIPRMFDKVIDIKKCYLQDEPSNSIRLAIKKYALDNELTFFDIRNQEGFLRTLIIRTSTTGEVMVIVVFYHEDSQKREGLLNHLKETFPQITSLLYVINEKANDTIGDQEVLCYSGREYIEEKMEGLRFRIGPKSFYQTNSEQAYELYKVTRDFAGLTGNEVVYDLYTGTGTIANFVASKAKKVVGIEYVPEAIEDAVINSNNNQIDNTIFYAGDMKDVLNPIFIEENGAPDVIIADPPRAGMHEDVVHTILKTNAPRIVYVSCNSATQARDLQILDQKYKVLKIQPVDMFPHTHHVENVVLLELK</sequence>
<dbReference type="Gene3D" id="3.40.50.150">
    <property type="entry name" value="Vaccinia Virus protein VP39"/>
    <property type="match status" value="1"/>
</dbReference>
<keyword evidence="2 4" id="KW-0808">Transferase</keyword>
<dbReference type="PANTHER" id="PTHR11061:SF30">
    <property type="entry name" value="TRNA (URACIL(54)-C(5))-METHYLTRANSFERASE"/>
    <property type="match status" value="1"/>
</dbReference>
<dbReference type="STRING" id="869213.GCA_000517085_02694"/>
<comment type="caution">
    <text evidence="7">The sequence shown here is derived from an EMBL/GenBank/DDBJ whole genome shotgun (WGS) entry which is preliminary data.</text>
</comment>
<dbReference type="NCBIfam" id="TIGR00479">
    <property type="entry name" value="rumA"/>
    <property type="match status" value="1"/>
</dbReference>
<dbReference type="InterPro" id="IPR029063">
    <property type="entry name" value="SAM-dependent_MTases_sf"/>
</dbReference>
<dbReference type="eggNOG" id="COG2265">
    <property type="taxonomic scope" value="Bacteria"/>
</dbReference>
<keyword evidence="8" id="KW-1185">Reference proteome</keyword>
<evidence type="ECO:0000256" key="1">
    <source>
        <dbReference type="ARBA" id="ARBA00022603"/>
    </source>
</evidence>
<keyword evidence="3 4" id="KW-0949">S-adenosyl-L-methionine</keyword>
<feature type="active site" evidence="5">
    <location>
        <position position="474"/>
    </location>
</feature>
<comment type="similarity">
    <text evidence="4">Belongs to the class I-like SAM-binding methyltransferase superfamily. RNA M5U methyltransferase family.</text>
</comment>
<feature type="domain" description="TRAM" evidence="6">
    <location>
        <begin position="50"/>
        <end position="110"/>
    </location>
</feature>
<name>W7XYN4_9BACT</name>
<protein>
    <submittedName>
        <fullName evidence="7">23S rRNA (Uracil-C(5))-methyltransferase RlmCD</fullName>
    </submittedName>
</protein>
<dbReference type="GO" id="GO:0070041">
    <property type="term" value="F:rRNA (uridine-C5-)-methyltransferase activity"/>
    <property type="evidence" value="ECO:0007669"/>
    <property type="project" value="TreeGrafter"/>
</dbReference>
<feature type="active site" description="Nucleophile" evidence="4">
    <location>
        <position position="474"/>
    </location>
</feature>
<dbReference type="PROSITE" id="PS01231">
    <property type="entry name" value="TRMA_2"/>
    <property type="match status" value="1"/>
</dbReference>
<dbReference type="SUPFAM" id="SSF53335">
    <property type="entry name" value="S-adenosyl-L-methionine-dependent methyltransferases"/>
    <property type="match status" value="1"/>
</dbReference>
<reference evidence="7 8" key="1">
    <citation type="journal article" date="2014" name="Genome Announc.">
        <title>Draft Genome Sequence of Cytophaga fermentans JCM 21142T, a Facultative Anaerobe Isolated from Marine Mud.</title>
        <authorList>
            <person name="Starns D."/>
            <person name="Oshima K."/>
            <person name="Suda W."/>
            <person name="Iino T."/>
            <person name="Yuki M."/>
            <person name="Inoue J."/>
            <person name="Kitamura K."/>
            <person name="Iida T."/>
            <person name="Darby A."/>
            <person name="Hattori M."/>
            <person name="Ohkuma M."/>
        </authorList>
    </citation>
    <scope>NUCLEOTIDE SEQUENCE [LARGE SCALE GENOMIC DNA]</scope>
    <source>
        <strain evidence="7 8">JCM 21142</strain>
    </source>
</reference>
<dbReference type="CDD" id="cd02440">
    <property type="entry name" value="AdoMet_MTases"/>
    <property type="match status" value="1"/>
</dbReference>
<evidence type="ECO:0000313" key="8">
    <source>
        <dbReference type="Proteomes" id="UP000019402"/>
    </source>
</evidence>
<dbReference type="PANTHER" id="PTHR11061">
    <property type="entry name" value="RNA M5U METHYLTRANSFERASE"/>
    <property type="match status" value="1"/>
</dbReference>
<dbReference type="AlphaFoldDB" id="W7XYN4"/>
<evidence type="ECO:0000256" key="4">
    <source>
        <dbReference type="PROSITE-ProRule" id="PRU01024"/>
    </source>
</evidence>
<dbReference type="GO" id="GO:0070475">
    <property type="term" value="P:rRNA base methylation"/>
    <property type="evidence" value="ECO:0007669"/>
    <property type="project" value="TreeGrafter"/>
</dbReference>
<feature type="binding site" evidence="4">
    <location>
        <position position="447"/>
    </location>
    <ligand>
        <name>S-adenosyl-L-methionine</name>
        <dbReference type="ChEBI" id="CHEBI:59789"/>
    </ligand>
</feature>
<dbReference type="PROSITE" id="PS50926">
    <property type="entry name" value="TRAM"/>
    <property type="match status" value="1"/>
</dbReference>
<keyword evidence="1 4" id="KW-0489">Methyltransferase</keyword>
<organism evidence="7 8">
    <name type="scientific">Saccharicrinis fermentans DSM 9555 = JCM 21142</name>
    <dbReference type="NCBI Taxonomy" id="869213"/>
    <lineage>
        <taxon>Bacteria</taxon>
        <taxon>Pseudomonadati</taxon>
        <taxon>Bacteroidota</taxon>
        <taxon>Bacteroidia</taxon>
        <taxon>Marinilabiliales</taxon>
        <taxon>Marinilabiliaceae</taxon>
        <taxon>Saccharicrinis</taxon>
    </lineage>
</organism>
<evidence type="ECO:0000256" key="5">
    <source>
        <dbReference type="PROSITE-ProRule" id="PRU10015"/>
    </source>
</evidence>
<dbReference type="Gene3D" id="2.40.50.1070">
    <property type="match status" value="1"/>
</dbReference>
<dbReference type="SUPFAM" id="SSF50249">
    <property type="entry name" value="Nucleic acid-binding proteins"/>
    <property type="match status" value="1"/>
</dbReference>
<accession>W7XYN4</accession>
<evidence type="ECO:0000256" key="2">
    <source>
        <dbReference type="ARBA" id="ARBA00022679"/>
    </source>
</evidence>
<proteinExistence type="inferred from homology"/>
<dbReference type="PROSITE" id="PS51687">
    <property type="entry name" value="SAM_MT_RNA_M5U"/>
    <property type="match status" value="1"/>
</dbReference>
<evidence type="ECO:0000259" key="6">
    <source>
        <dbReference type="PROSITE" id="PS50926"/>
    </source>
</evidence>
<evidence type="ECO:0000313" key="7">
    <source>
        <dbReference type="EMBL" id="GAF03740.1"/>
    </source>
</evidence>
<dbReference type="InterPro" id="IPR012340">
    <property type="entry name" value="NA-bd_OB-fold"/>
</dbReference>
<dbReference type="Pfam" id="PF05958">
    <property type="entry name" value="tRNA_U5-meth_tr"/>
    <property type="match status" value="1"/>
</dbReference>
<dbReference type="FunFam" id="3.40.50.150:FF:000009">
    <property type="entry name" value="23S rRNA (Uracil(1939)-C(5))-methyltransferase RlmD"/>
    <property type="match status" value="1"/>
</dbReference>
<dbReference type="Proteomes" id="UP000019402">
    <property type="component" value="Unassembled WGS sequence"/>
</dbReference>
<feature type="binding site" evidence="4">
    <location>
        <position position="348"/>
    </location>
    <ligand>
        <name>S-adenosyl-L-methionine</name>
        <dbReference type="ChEBI" id="CHEBI:59789"/>
    </ligand>
</feature>
<evidence type="ECO:0000256" key="3">
    <source>
        <dbReference type="ARBA" id="ARBA00022691"/>
    </source>
</evidence>
<dbReference type="PROSITE" id="PS01230">
    <property type="entry name" value="TRMA_1"/>
    <property type="match status" value="1"/>
</dbReference>
<dbReference type="Pfam" id="PF01938">
    <property type="entry name" value="TRAM"/>
    <property type="match status" value="1"/>
</dbReference>
<dbReference type="RefSeq" id="WP_235208193.1">
    <property type="nucleotide sequence ID" value="NZ_BAMD01000029.1"/>
</dbReference>
<feature type="binding site" evidence="4">
    <location>
        <position position="377"/>
    </location>
    <ligand>
        <name>S-adenosyl-L-methionine</name>
        <dbReference type="ChEBI" id="CHEBI:59789"/>
    </ligand>
</feature>